<dbReference type="OrthoDB" id="9768147at2"/>
<gene>
    <name evidence="9" type="ORF">CW354_12150</name>
</gene>
<evidence type="ECO:0000256" key="5">
    <source>
        <dbReference type="ARBA" id="ARBA00023136"/>
    </source>
</evidence>
<dbReference type="PANTHER" id="PTHR30069">
    <property type="entry name" value="TONB-DEPENDENT OUTER MEMBRANE RECEPTOR"/>
    <property type="match status" value="1"/>
</dbReference>
<dbReference type="AlphaFoldDB" id="A0A2S7K4V9"/>
<feature type="chain" id="PRO_5015592786" description="TonB-dependent transporter Oar-like beta-barrel domain-containing protein" evidence="7">
    <location>
        <begin position="32"/>
        <end position="1100"/>
    </location>
</feature>
<accession>A0A2S7K4V9</accession>
<dbReference type="InterPro" id="IPR008969">
    <property type="entry name" value="CarboxyPept-like_regulatory"/>
</dbReference>
<proteinExistence type="predicted"/>
<sequence>MKLMKTLSAGVAAIAITTAFTTVVAPTPAHAQQTDASIRGTVISADGSPLSGATVSIVHAPSGTASSATTSANGTFFESGLRVGGPYTLTVSAPGFEPEVVEGVYLEPGSAQRVVIDLRRLATSDEIIVLGTRAPSIDLNNGAGSAFDASDIANQPSVTRDVVDTLVRDPLVNRGSGTGEISIAGVNPRYNALALDGVLQGDDFGLSSSIYPTARSPISLDSIESASVVASSYDVESSGFQGGLINVVTKSGTNEFHGSGYWFRSGQNFLGEISDGTLVPASEFKEREWGLSLGGPVIKDKLFFFASYENFKSASPANFAGTDAQNGILDPTTFYSTLNDRIQDGTNFNPGGRPGSTSLPTSTKRFLGKIDWNINEDHRLEASYQRTRETGTSVSSTSFTSAWYDTPQDLDTYSGGIYSDWTDNFSTALRVGYKDNVRGQNCRAGSDFSEIQLQLEGADVAMDPAFAGLIDPVVFGDQTFVAGCDRFRHGNEFDDNRLQIFASGNYEWQDHVTTFGGEYENYELRNLFLSDSNGTFIYESLDELDNNTGVDVAYRNVITNDKNDAAATWGYSKMSLFVQDEWQFTPNFAFNVGVRYERFFQSDEPPARADFMAAYGRTNTDNLDGVDIIQPRFGFNYEPFDRTTISGGFGLFSGGNPQVWVSNAFQPQIFSVSGTFDGVTPGMIPSSLINEVANSDPTTPTFIDTISPDFKIPSQWKGSVRLTQGFDLDFGSINLGTDYQITVQYLYSKIKDDFVWRNLAQTELGLAQGVAPDGRPIYANLQEIGVDNAVELGNVSGGRSHIFSVALAKQYENGFNFDASYAYQDVDSVTPGTSSRAVSNWRSLVTFDRNNPEVGTAPFETKHAFNINLGYENNFFGDLITRLDLFGSIQSGDPFSYVFNVSSSNPLFGRAGNFESPYDNDLLYIPAMSGGMSSDAGVVFASGFDGGAFESFVNEQGYEQGAIIGKNSRRGQWNQLWSFRFQQDLPFANFGWDRLDENRLKLVVDIFNVANLINDKWGTRYDAPGFDTQGVVIADLVSADDVAMNGIDGATALTGNDPATVCVSEGDCLYRYESFSEQPASFANLSQSVYKIRVGIRLDF</sequence>
<keyword evidence="3" id="KW-1134">Transmembrane beta strand</keyword>
<dbReference type="GO" id="GO:0009279">
    <property type="term" value="C:cell outer membrane"/>
    <property type="evidence" value="ECO:0007669"/>
    <property type="project" value="UniProtKB-SubCell"/>
</dbReference>
<dbReference type="EMBL" id="PJCH01000007">
    <property type="protein sequence ID" value="PQA87543.1"/>
    <property type="molecule type" value="Genomic_DNA"/>
</dbReference>
<dbReference type="SUPFAM" id="SSF49464">
    <property type="entry name" value="Carboxypeptidase regulatory domain-like"/>
    <property type="match status" value="1"/>
</dbReference>
<dbReference type="Gene3D" id="2.40.170.20">
    <property type="entry name" value="TonB-dependent receptor, beta-barrel domain"/>
    <property type="match status" value="1"/>
</dbReference>
<evidence type="ECO:0000256" key="1">
    <source>
        <dbReference type="ARBA" id="ARBA00004571"/>
    </source>
</evidence>
<keyword evidence="2" id="KW-0813">Transport</keyword>
<dbReference type="Pfam" id="PF13620">
    <property type="entry name" value="CarboxypepD_reg"/>
    <property type="match status" value="1"/>
</dbReference>
<dbReference type="InterPro" id="IPR036942">
    <property type="entry name" value="Beta-barrel_TonB_sf"/>
</dbReference>
<evidence type="ECO:0000313" key="9">
    <source>
        <dbReference type="EMBL" id="PQA87543.1"/>
    </source>
</evidence>
<reference evidence="9 10" key="1">
    <citation type="submission" date="2017-12" db="EMBL/GenBank/DDBJ databases">
        <authorList>
            <person name="Hurst M.R.H."/>
        </authorList>
    </citation>
    <scope>NUCLEOTIDE SEQUENCE [LARGE SCALE GENOMIC DNA]</scope>
    <source>
        <strain evidence="9 10">SY-3-19</strain>
    </source>
</reference>
<comment type="subcellular location">
    <subcellularLocation>
        <location evidence="1">Cell outer membrane</location>
        <topology evidence="1">Multi-pass membrane protein</topology>
    </subcellularLocation>
</comment>
<feature type="signal peptide" evidence="7">
    <location>
        <begin position="1"/>
        <end position="31"/>
    </location>
</feature>
<comment type="caution">
    <text evidence="9">The sequence shown here is derived from an EMBL/GenBank/DDBJ whole genome shotgun (WGS) entry which is preliminary data.</text>
</comment>
<dbReference type="Proteomes" id="UP000239504">
    <property type="component" value="Unassembled WGS sequence"/>
</dbReference>
<evidence type="ECO:0000256" key="3">
    <source>
        <dbReference type="ARBA" id="ARBA00022452"/>
    </source>
</evidence>
<dbReference type="InterPro" id="IPR039426">
    <property type="entry name" value="TonB-dep_rcpt-like"/>
</dbReference>
<dbReference type="RefSeq" id="WP_104830360.1">
    <property type="nucleotide sequence ID" value="NZ_PJCH01000007.1"/>
</dbReference>
<evidence type="ECO:0000256" key="4">
    <source>
        <dbReference type="ARBA" id="ARBA00022692"/>
    </source>
</evidence>
<dbReference type="SUPFAM" id="SSF56935">
    <property type="entry name" value="Porins"/>
    <property type="match status" value="1"/>
</dbReference>
<dbReference type="GO" id="GO:0015344">
    <property type="term" value="F:siderophore uptake transmembrane transporter activity"/>
    <property type="evidence" value="ECO:0007669"/>
    <property type="project" value="TreeGrafter"/>
</dbReference>
<dbReference type="PANTHER" id="PTHR30069:SF46">
    <property type="entry name" value="OAR PROTEIN"/>
    <property type="match status" value="1"/>
</dbReference>
<keyword evidence="10" id="KW-1185">Reference proteome</keyword>
<name>A0A2S7K4V9_9PROT</name>
<evidence type="ECO:0000259" key="8">
    <source>
        <dbReference type="Pfam" id="PF25183"/>
    </source>
</evidence>
<evidence type="ECO:0000313" key="10">
    <source>
        <dbReference type="Proteomes" id="UP000239504"/>
    </source>
</evidence>
<evidence type="ECO:0000256" key="6">
    <source>
        <dbReference type="ARBA" id="ARBA00023237"/>
    </source>
</evidence>
<keyword evidence="5" id="KW-0472">Membrane</keyword>
<dbReference type="InterPro" id="IPR057601">
    <property type="entry name" value="Oar-like_b-barrel"/>
</dbReference>
<dbReference type="GO" id="GO:0044718">
    <property type="term" value="P:siderophore transmembrane transport"/>
    <property type="evidence" value="ECO:0007669"/>
    <property type="project" value="TreeGrafter"/>
</dbReference>
<protein>
    <recommendedName>
        <fullName evidence="8">TonB-dependent transporter Oar-like beta-barrel domain-containing protein</fullName>
    </recommendedName>
</protein>
<keyword evidence="7" id="KW-0732">Signal</keyword>
<evidence type="ECO:0000256" key="2">
    <source>
        <dbReference type="ARBA" id="ARBA00022448"/>
    </source>
</evidence>
<keyword evidence="6" id="KW-0998">Cell outer membrane</keyword>
<dbReference type="Gene3D" id="2.60.40.1120">
    <property type="entry name" value="Carboxypeptidase-like, regulatory domain"/>
    <property type="match status" value="1"/>
</dbReference>
<feature type="domain" description="TonB-dependent transporter Oar-like beta-barrel" evidence="8">
    <location>
        <begin position="248"/>
        <end position="1013"/>
    </location>
</feature>
<keyword evidence="4" id="KW-0812">Transmembrane</keyword>
<evidence type="ECO:0000256" key="7">
    <source>
        <dbReference type="SAM" id="SignalP"/>
    </source>
</evidence>
<organism evidence="9 10">
    <name type="scientific">Hyphococcus luteus</name>
    <dbReference type="NCBI Taxonomy" id="2058213"/>
    <lineage>
        <taxon>Bacteria</taxon>
        <taxon>Pseudomonadati</taxon>
        <taxon>Pseudomonadota</taxon>
        <taxon>Alphaproteobacteria</taxon>
        <taxon>Parvularculales</taxon>
        <taxon>Parvularculaceae</taxon>
        <taxon>Hyphococcus</taxon>
    </lineage>
</organism>
<dbReference type="Pfam" id="PF25183">
    <property type="entry name" value="OMP_b-brl_4"/>
    <property type="match status" value="1"/>
</dbReference>